<keyword evidence="1" id="KW-0482">Metalloprotease</keyword>
<evidence type="ECO:0000256" key="1">
    <source>
        <dbReference type="RuleBase" id="RU361183"/>
    </source>
</evidence>
<comment type="cofactor">
    <cofactor evidence="1">
        <name>Zn(2+)</name>
        <dbReference type="ChEBI" id="CHEBI:29105"/>
    </cofactor>
    <text evidence="1">Binds 1 zinc ion per subunit.</text>
</comment>
<keyword evidence="2" id="KW-0472">Membrane</keyword>
<evidence type="ECO:0000313" key="4">
    <source>
        <dbReference type="EMBL" id="KAH7084365.1"/>
    </source>
</evidence>
<dbReference type="PANTHER" id="PTHR10127">
    <property type="entry name" value="DISCOIDIN, CUB, EGF, LAMININ , AND ZINC METALLOPROTEASE DOMAIN CONTAINING"/>
    <property type="match status" value="1"/>
</dbReference>
<reference evidence="4" key="1">
    <citation type="journal article" date="2021" name="Nat. Commun.">
        <title>Genetic determinants of endophytism in the Arabidopsis root mycobiome.</title>
        <authorList>
            <person name="Mesny F."/>
            <person name="Miyauchi S."/>
            <person name="Thiergart T."/>
            <person name="Pickel B."/>
            <person name="Atanasova L."/>
            <person name="Karlsson M."/>
            <person name="Huettel B."/>
            <person name="Barry K.W."/>
            <person name="Haridas S."/>
            <person name="Chen C."/>
            <person name="Bauer D."/>
            <person name="Andreopoulos W."/>
            <person name="Pangilinan J."/>
            <person name="LaButti K."/>
            <person name="Riley R."/>
            <person name="Lipzen A."/>
            <person name="Clum A."/>
            <person name="Drula E."/>
            <person name="Henrissat B."/>
            <person name="Kohler A."/>
            <person name="Grigoriev I.V."/>
            <person name="Martin F.M."/>
            <person name="Hacquard S."/>
        </authorList>
    </citation>
    <scope>NUCLEOTIDE SEQUENCE</scope>
    <source>
        <strain evidence="4">MPI-SDFR-AT-0120</strain>
    </source>
</reference>
<dbReference type="InterPro" id="IPR024079">
    <property type="entry name" value="MetalloPept_cat_dom_sf"/>
</dbReference>
<feature type="domain" description="Peptidase metallopeptidase" evidence="3">
    <location>
        <begin position="97"/>
        <end position="273"/>
    </location>
</feature>
<comment type="caution">
    <text evidence="4">The sequence shown here is derived from an EMBL/GenBank/DDBJ whole genome shotgun (WGS) entry which is preliminary data.</text>
</comment>
<dbReference type="InterPro" id="IPR006026">
    <property type="entry name" value="Peptidase_Metallo"/>
</dbReference>
<dbReference type="PRINTS" id="PR00480">
    <property type="entry name" value="ASTACIN"/>
</dbReference>
<keyword evidence="2" id="KW-0812">Transmembrane</keyword>
<evidence type="ECO:0000313" key="5">
    <source>
        <dbReference type="Proteomes" id="UP000813461"/>
    </source>
</evidence>
<protein>
    <recommendedName>
        <fullName evidence="1">Metalloendopeptidase</fullName>
        <ecNumber evidence="1">3.4.24.-</ecNumber>
    </recommendedName>
</protein>
<sequence length="401" mass="44351">MRVNSTCPRFTPQVQQECTFVESAELGPYLSCVDLAFISDNTSSFGSGSSALSTQILCKQQLRTSSINQMLLLIFLLGLLYGPVLGYYGLQVDSQDKSRLWPKNQDGFNSVGYCFDNEASQNDLADVISKGWAVWYNKLRAPGPDSSHALDFFRRFQSGGEWPYCHLPDGRWNPAFPGDTLVVKKASNGAGTSATVGYHKDGPDGRHVLELSFSTDDFEHLHIWTVTHELGHIFGLWHEHARPDRSHWVQFNCAKLVRYDAALAAAQRDGYSQNDLCNTPVVAERYGFVATEYMSENEPGTSMSAVYDTSSIMHYWSKVFSNPDLVDHDPYNPEAYPLAILLGGSKYLIPEPVPQFAVSDLDAVALRKMYPWQGHGAEVAKGGNLTTLETVARAAKATGGI</sequence>
<accession>A0A8K0VX93</accession>
<dbReference type="GO" id="GO:0008270">
    <property type="term" value="F:zinc ion binding"/>
    <property type="evidence" value="ECO:0007669"/>
    <property type="project" value="InterPro"/>
</dbReference>
<dbReference type="SUPFAM" id="SSF55486">
    <property type="entry name" value="Metalloproteases ('zincins'), catalytic domain"/>
    <property type="match status" value="1"/>
</dbReference>
<dbReference type="GO" id="GO:0006508">
    <property type="term" value="P:proteolysis"/>
    <property type="evidence" value="ECO:0007669"/>
    <property type="project" value="UniProtKB-KW"/>
</dbReference>
<dbReference type="SMART" id="SM00235">
    <property type="entry name" value="ZnMc"/>
    <property type="match status" value="1"/>
</dbReference>
<keyword evidence="2" id="KW-1133">Transmembrane helix</keyword>
<dbReference type="Gene3D" id="3.40.390.10">
    <property type="entry name" value="Collagenase (Catalytic Domain)"/>
    <property type="match status" value="1"/>
</dbReference>
<keyword evidence="5" id="KW-1185">Reference proteome</keyword>
<dbReference type="OrthoDB" id="291007at2759"/>
<keyword evidence="1" id="KW-0862">Zinc</keyword>
<dbReference type="InterPro" id="IPR001506">
    <property type="entry name" value="Peptidase_M12A"/>
</dbReference>
<keyword evidence="1" id="KW-0645">Protease</keyword>
<name>A0A8K0VX93_9PLEO</name>
<organism evidence="4 5">
    <name type="scientific">Paraphoma chrysanthemicola</name>
    <dbReference type="NCBI Taxonomy" id="798071"/>
    <lineage>
        <taxon>Eukaryota</taxon>
        <taxon>Fungi</taxon>
        <taxon>Dikarya</taxon>
        <taxon>Ascomycota</taxon>
        <taxon>Pezizomycotina</taxon>
        <taxon>Dothideomycetes</taxon>
        <taxon>Pleosporomycetidae</taxon>
        <taxon>Pleosporales</taxon>
        <taxon>Pleosporineae</taxon>
        <taxon>Phaeosphaeriaceae</taxon>
        <taxon>Paraphoma</taxon>
    </lineage>
</organism>
<keyword evidence="1" id="KW-0479">Metal-binding</keyword>
<dbReference type="Proteomes" id="UP000813461">
    <property type="component" value="Unassembled WGS sequence"/>
</dbReference>
<evidence type="ECO:0000259" key="3">
    <source>
        <dbReference type="SMART" id="SM00235"/>
    </source>
</evidence>
<dbReference type="Pfam" id="PF01400">
    <property type="entry name" value="Astacin"/>
    <property type="match status" value="1"/>
</dbReference>
<dbReference type="EMBL" id="JAGMVJ010000012">
    <property type="protein sequence ID" value="KAH7084365.1"/>
    <property type="molecule type" value="Genomic_DNA"/>
</dbReference>
<dbReference type="GO" id="GO:0004222">
    <property type="term" value="F:metalloendopeptidase activity"/>
    <property type="evidence" value="ECO:0007669"/>
    <property type="project" value="UniProtKB-UniRule"/>
</dbReference>
<proteinExistence type="predicted"/>
<dbReference type="PANTHER" id="PTHR10127:SF850">
    <property type="entry name" value="METALLOENDOPEPTIDASE"/>
    <property type="match status" value="1"/>
</dbReference>
<dbReference type="AlphaFoldDB" id="A0A8K0VX93"/>
<evidence type="ECO:0000256" key="2">
    <source>
        <dbReference type="SAM" id="Phobius"/>
    </source>
</evidence>
<keyword evidence="1" id="KW-0378">Hydrolase</keyword>
<dbReference type="EC" id="3.4.24.-" evidence="1"/>
<gene>
    <name evidence="4" type="ORF">FB567DRAFT_550380</name>
</gene>
<feature type="transmembrane region" description="Helical" evidence="2">
    <location>
        <begin position="70"/>
        <end position="90"/>
    </location>
</feature>